<accession>A0A1W1C7S9</accession>
<dbReference type="InterPro" id="IPR029069">
    <property type="entry name" value="HotDog_dom_sf"/>
</dbReference>
<proteinExistence type="predicted"/>
<reference evidence="1" key="1">
    <citation type="submission" date="2016-10" db="EMBL/GenBank/DDBJ databases">
        <authorList>
            <person name="de Groot N.N."/>
        </authorList>
    </citation>
    <scope>NUCLEOTIDE SEQUENCE</scope>
</reference>
<dbReference type="Pfam" id="PF14539">
    <property type="entry name" value="DUF4442"/>
    <property type="match status" value="1"/>
</dbReference>
<gene>
    <name evidence="1" type="ORF">MNB_SM-4-54</name>
</gene>
<dbReference type="Gene3D" id="3.10.129.10">
    <property type="entry name" value="Hotdog Thioesterase"/>
    <property type="match status" value="1"/>
</dbReference>
<dbReference type="SUPFAM" id="SSF54637">
    <property type="entry name" value="Thioesterase/thiol ester dehydrase-isomerase"/>
    <property type="match status" value="1"/>
</dbReference>
<protein>
    <recommendedName>
        <fullName evidence="2">DUF4442 domain-containing protein</fullName>
    </recommendedName>
</protein>
<dbReference type="InterPro" id="IPR027961">
    <property type="entry name" value="DUF4442"/>
</dbReference>
<dbReference type="AlphaFoldDB" id="A0A1W1C7S9"/>
<organism evidence="1">
    <name type="scientific">hydrothermal vent metagenome</name>
    <dbReference type="NCBI Taxonomy" id="652676"/>
    <lineage>
        <taxon>unclassified sequences</taxon>
        <taxon>metagenomes</taxon>
        <taxon>ecological metagenomes</taxon>
    </lineage>
</organism>
<evidence type="ECO:0000313" key="1">
    <source>
        <dbReference type="EMBL" id="SFV61793.1"/>
    </source>
</evidence>
<dbReference type="EMBL" id="FPHF01000061">
    <property type="protein sequence ID" value="SFV61793.1"/>
    <property type="molecule type" value="Genomic_DNA"/>
</dbReference>
<name>A0A1W1C7S9_9ZZZZ</name>
<sequence>MKATDIAFVKLVGIEQNENELSLAYKKDVQNHINTIHASAQFTLAETQSGLHLQNLFPDLEGKVIPLLRESNMKYKKPALKNITAFAEVKEEDKAKFIEQFARKGRASLSVYVEVKDSDGICTAQGIFGWFISNI</sequence>
<evidence type="ECO:0008006" key="2">
    <source>
        <dbReference type="Google" id="ProtNLM"/>
    </source>
</evidence>